<dbReference type="Pfam" id="PF14246">
    <property type="entry name" value="TetR_C_7"/>
    <property type="match status" value="1"/>
</dbReference>
<evidence type="ECO:0000313" key="4">
    <source>
        <dbReference type="EMBL" id="GHH88026.1"/>
    </source>
</evidence>
<dbReference type="InterPro" id="IPR009057">
    <property type="entry name" value="Homeodomain-like_sf"/>
</dbReference>
<evidence type="ECO:0000259" key="3">
    <source>
        <dbReference type="PROSITE" id="PS50977"/>
    </source>
</evidence>
<protein>
    <submittedName>
        <fullName evidence="4">TetR family transcriptional regulator</fullName>
    </submittedName>
</protein>
<sequence>MTEATTTATSQRQAPRGRIDKRQAILDAAFTVFAREGYANACVKEIAAEARVAKPTVYNHLNDKANLFHHAIKLAAETALTENLQIVERLAAPDDDLRGALEDIGHHLLRCYCSDRSWALRRLVYAEASRFPDLLDVMQVSGTSRVTEALADRFARLTLGGRLRTPDPVEAAEQFLALLTGPVEARSRFGTRSLLDQDLQALAGVAVGTFLSAFGSSAAAEDAPGH</sequence>
<dbReference type="SUPFAM" id="SSF46689">
    <property type="entry name" value="Homeodomain-like"/>
    <property type="match status" value="1"/>
</dbReference>
<dbReference type="Gene3D" id="1.10.10.60">
    <property type="entry name" value="Homeodomain-like"/>
    <property type="match status" value="1"/>
</dbReference>
<gene>
    <name evidence="4" type="ORF">GCM10017771_31660</name>
</gene>
<evidence type="ECO:0000313" key="5">
    <source>
        <dbReference type="Proteomes" id="UP000603227"/>
    </source>
</evidence>
<dbReference type="InterPro" id="IPR036271">
    <property type="entry name" value="Tet_transcr_reg_TetR-rel_C_sf"/>
</dbReference>
<dbReference type="Pfam" id="PF00440">
    <property type="entry name" value="TetR_N"/>
    <property type="match status" value="1"/>
</dbReference>
<keyword evidence="5" id="KW-1185">Reference proteome</keyword>
<reference evidence="4" key="2">
    <citation type="submission" date="2020-09" db="EMBL/GenBank/DDBJ databases">
        <authorList>
            <person name="Sun Q."/>
            <person name="Zhou Y."/>
        </authorList>
    </citation>
    <scope>NUCLEOTIDE SEQUENCE</scope>
    <source>
        <strain evidence="4">CGMCC 4.7403</strain>
    </source>
</reference>
<comment type="caution">
    <text evidence="4">The sequence shown here is derived from an EMBL/GenBank/DDBJ whole genome shotgun (WGS) entry which is preliminary data.</text>
</comment>
<dbReference type="InterPro" id="IPR001647">
    <property type="entry name" value="HTH_TetR"/>
</dbReference>
<dbReference type="GO" id="GO:0000976">
    <property type="term" value="F:transcription cis-regulatory region binding"/>
    <property type="evidence" value="ECO:0007669"/>
    <property type="project" value="TreeGrafter"/>
</dbReference>
<organism evidence="4 5">
    <name type="scientific">Streptomyces capitiformicae</name>
    <dbReference type="NCBI Taxonomy" id="2014920"/>
    <lineage>
        <taxon>Bacteria</taxon>
        <taxon>Bacillati</taxon>
        <taxon>Actinomycetota</taxon>
        <taxon>Actinomycetes</taxon>
        <taxon>Kitasatosporales</taxon>
        <taxon>Streptomycetaceae</taxon>
        <taxon>Streptomyces</taxon>
    </lineage>
</organism>
<dbReference type="GO" id="GO:0003700">
    <property type="term" value="F:DNA-binding transcription factor activity"/>
    <property type="evidence" value="ECO:0007669"/>
    <property type="project" value="TreeGrafter"/>
</dbReference>
<evidence type="ECO:0000256" key="1">
    <source>
        <dbReference type="ARBA" id="ARBA00023125"/>
    </source>
</evidence>
<dbReference type="PRINTS" id="PR00455">
    <property type="entry name" value="HTHTETR"/>
</dbReference>
<dbReference type="SUPFAM" id="SSF48498">
    <property type="entry name" value="Tetracyclin repressor-like, C-terminal domain"/>
    <property type="match status" value="1"/>
</dbReference>
<keyword evidence="1 2" id="KW-0238">DNA-binding</keyword>
<feature type="DNA-binding region" description="H-T-H motif" evidence="2">
    <location>
        <begin position="42"/>
        <end position="61"/>
    </location>
</feature>
<name>A0A919GP24_9ACTN</name>
<dbReference type="Proteomes" id="UP000603227">
    <property type="component" value="Unassembled WGS sequence"/>
</dbReference>
<reference evidence="4" key="1">
    <citation type="journal article" date="2014" name="Int. J. Syst. Evol. Microbiol.">
        <title>Complete genome sequence of Corynebacterium casei LMG S-19264T (=DSM 44701T), isolated from a smear-ripened cheese.</title>
        <authorList>
            <consortium name="US DOE Joint Genome Institute (JGI-PGF)"/>
            <person name="Walter F."/>
            <person name="Albersmeier A."/>
            <person name="Kalinowski J."/>
            <person name="Ruckert C."/>
        </authorList>
    </citation>
    <scope>NUCLEOTIDE SEQUENCE</scope>
    <source>
        <strain evidence="4">CGMCC 4.7403</strain>
    </source>
</reference>
<dbReference type="Gene3D" id="1.10.357.10">
    <property type="entry name" value="Tetracycline Repressor, domain 2"/>
    <property type="match status" value="1"/>
</dbReference>
<evidence type="ECO:0000256" key="2">
    <source>
        <dbReference type="PROSITE-ProRule" id="PRU00335"/>
    </source>
</evidence>
<dbReference type="PANTHER" id="PTHR30055">
    <property type="entry name" value="HTH-TYPE TRANSCRIPTIONAL REGULATOR RUTR"/>
    <property type="match status" value="1"/>
</dbReference>
<dbReference type="RefSeq" id="WP_189783095.1">
    <property type="nucleotide sequence ID" value="NZ_BNAT01000009.1"/>
</dbReference>
<feature type="domain" description="HTH tetR-type" evidence="3">
    <location>
        <begin position="19"/>
        <end position="79"/>
    </location>
</feature>
<accession>A0A919GP24</accession>
<dbReference type="PANTHER" id="PTHR30055:SF146">
    <property type="entry name" value="HTH-TYPE TRANSCRIPTIONAL DUAL REGULATOR CECR"/>
    <property type="match status" value="1"/>
</dbReference>
<proteinExistence type="predicted"/>
<dbReference type="PROSITE" id="PS50977">
    <property type="entry name" value="HTH_TETR_2"/>
    <property type="match status" value="1"/>
</dbReference>
<dbReference type="AlphaFoldDB" id="A0A919GP24"/>
<dbReference type="InterPro" id="IPR050109">
    <property type="entry name" value="HTH-type_TetR-like_transc_reg"/>
</dbReference>
<dbReference type="EMBL" id="BNAT01000009">
    <property type="protein sequence ID" value="GHH88026.1"/>
    <property type="molecule type" value="Genomic_DNA"/>
</dbReference>
<dbReference type="InterPro" id="IPR039536">
    <property type="entry name" value="TetR_C_Proteobacteria"/>
</dbReference>